<dbReference type="CTD" id="116496"/>
<reference evidence="4" key="1">
    <citation type="submission" date="2025-08" db="UniProtKB">
        <authorList>
            <consortium name="RefSeq"/>
        </authorList>
    </citation>
    <scope>IDENTIFICATION</scope>
</reference>
<name>A0A3Q0EDA3_CARSF</name>
<dbReference type="InterPro" id="IPR059060">
    <property type="entry name" value="Niban_1/2/3_dom"/>
</dbReference>
<comment type="similarity">
    <text evidence="1">Belongs to the Niban family.</text>
</comment>
<evidence type="ECO:0000259" key="2">
    <source>
        <dbReference type="Pfam" id="PF26086"/>
    </source>
</evidence>
<dbReference type="OrthoDB" id="9010513at2759"/>
<sequence>MTPKNRLKSVVTPLPKWVLSGEAAKLNSGCGKRTNVFSNDGFPVCPRDKRKLKSPQHLGLFKKDSKSGPLSNVIDFPDFCSRAFGGKTEAAIKNFSPYYSRQYAVAFCNHVRSEVEQQRDLTSQFLKTKPPLEPGTVLYEAELSQFAEDIKKWKDRYIVVKNDFAVESYESKEAYQRGAAPKSRILPAGGKVLTSEDEYNLLSDKHFPDPLASNEKENTQPFVVLPKAFPVYLWQPFLRHGYFCFHEAADQKRFSAVLSDCIRHLNHDYMKQTTFEAQAFLEAVQFFRQEKGHYGSWEMITGDEIQVLSNLVMEELLPTLQTDLLPKMKGKKNDRKRTWLGLLEEAYNLVRQHVSEGLSALKEECRTLTKGLEGTIRSDVDQIVNSKNFLIGKIKAMVAQPAEKSCLEDVQPFLASILEELMGPVSSGFGEVRTLFEKEVDELSHSFQTTKDSVQLKEVGTELKKRV</sequence>
<dbReference type="AlphaFoldDB" id="A0A3Q0EDA3"/>
<feature type="domain" description="Niban 1/2/3" evidence="2">
    <location>
        <begin position="404"/>
        <end position="464"/>
    </location>
</feature>
<evidence type="ECO:0000256" key="1">
    <source>
        <dbReference type="ARBA" id="ARBA00010251"/>
    </source>
</evidence>
<protein>
    <submittedName>
        <fullName evidence="4">Protein Niban</fullName>
    </submittedName>
</protein>
<evidence type="ECO:0000313" key="3">
    <source>
        <dbReference type="Proteomes" id="UP000189704"/>
    </source>
</evidence>
<dbReference type="Pfam" id="PF26086">
    <property type="entry name" value="Niban2"/>
    <property type="match status" value="1"/>
</dbReference>
<accession>A0A3Q0EDA3</accession>
<proteinExistence type="inferred from homology"/>
<dbReference type="CDD" id="cd23949">
    <property type="entry name" value="Niban-like"/>
    <property type="match status" value="1"/>
</dbReference>
<dbReference type="KEGG" id="csyr:103268527"/>
<dbReference type="Pfam" id="PF26089">
    <property type="entry name" value="PH_Niban2"/>
    <property type="match status" value="1"/>
</dbReference>
<dbReference type="RefSeq" id="XP_021572255.1">
    <property type="nucleotide sequence ID" value="XM_021716580.1"/>
</dbReference>
<gene>
    <name evidence="4" type="primary">FAM129A</name>
</gene>
<dbReference type="InterPro" id="IPR026088">
    <property type="entry name" value="Niban-like"/>
</dbReference>
<organism evidence="3 4">
    <name type="scientific">Carlito syrichta</name>
    <name type="common">Philippine tarsier</name>
    <name type="synonym">Tarsius syrichta</name>
    <dbReference type="NCBI Taxonomy" id="1868482"/>
    <lineage>
        <taxon>Eukaryota</taxon>
        <taxon>Metazoa</taxon>
        <taxon>Chordata</taxon>
        <taxon>Craniata</taxon>
        <taxon>Vertebrata</taxon>
        <taxon>Euteleostomi</taxon>
        <taxon>Mammalia</taxon>
        <taxon>Eutheria</taxon>
        <taxon>Euarchontoglires</taxon>
        <taxon>Primates</taxon>
        <taxon>Haplorrhini</taxon>
        <taxon>Tarsiiformes</taxon>
        <taxon>Tarsiidae</taxon>
        <taxon>Carlito</taxon>
    </lineage>
</organism>
<dbReference type="PANTHER" id="PTHR14392:SF3">
    <property type="entry name" value="PROTEIN NIBAN 1"/>
    <property type="match status" value="1"/>
</dbReference>
<dbReference type="Proteomes" id="UP000189704">
    <property type="component" value="Unplaced"/>
</dbReference>
<keyword evidence="3" id="KW-1185">Reference proteome</keyword>
<dbReference type="GeneID" id="103268527"/>
<dbReference type="PANTHER" id="PTHR14392">
    <property type="entry name" value="NIBAN FAMILY MEMBER"/>
    <property type="match status" value="1"/>
</dbReference>
<evidence type="ECO:0000313" key="4">
    <source>
        <dbReference type="RefSeq" id="XP_021572255.1"/>
    </source>
</evidence>